<dbReference type="AlphaFoldDB" id="A0A917W2T3"/>
<evidence type="ECO:0000256" key="5">
    <source>
        <dbReference type="PIRNR" id="PIRNR038994"/>
    </source>
</evidence>
<dbReference type="Gene3D" id="3.20.20.140">
    <property type="entry name" value="Metal-dependent hydrolases"/>
    <property type="match status" value="1"/>
</dbReference>
<evidence type="ECO:0000256" key="2">
    <source>
        <dbReference type="ARBA" id="ARBA00022723"/>
    </source>
</evidence>
<evidence type="ECO:0000259" key="8">
    <source>
        <dbReference type="Pfam" id="PF01979"/>
    </source>
</evidence>
<accession>A0A917W2T3</accession>
<evidence type="ECO:0000256" key="6">
    <source>
        <dbReference type="PIRSR" id="PIRSR038994-1"/>
    </source>
</evidence>
<proteinExistence type="inferred from homology"/>
<dbReference type="InterPro" id="IPR011059">
    <property type="entry name" value="Metal-dep_hydrolase_composite"/>
</dbReference>
<dbReference type="InterPro" id="IPR006680">
    <property type="entry name" value="Amidohydro-rel"/>
</dbReference>
<comment type="caution">
    <text evidence="9">The sequence shown here is derived from an EMBL/GenBank/DDBJ whole genome shotgun (WGS) entry which is preliminary data.</text>
</comment>
<dbReference type="Pfam" id="PF01979">
    <property type="entry name" value="Amidohydro_1"/>
    <property type="match status" value="1"/>
</dbReference>
<comment type="similarity">
    <text evidence="1 5">Belongs to the metallo-dependent hydrolases superfamily. NagA family.</text>
</comment>
<keyword evidence="10" id="KW-1185">Reference proteome</keyword>
<evidence type="ECO:0000256" key="1">
    <source>
        <dbReference type="ARBA" id="ARBA00010716"/>
    </source>
</evidence>
<evidence type="ECO:0000313" key="9">
    <source>
        <dbReference type="EMBL" id="GGL55261.1"/>
    </source>
</evidence>
<evidence type="ECO:0000313" key="10">
    <source>
        <dbReference type="Proteomes" id="UP000613840"/>
    </source>
</evidence>
<dbReference type="Proteomes" id="UP000613840">
    <property type="component" value="Unassembled WGS sequence"/>
</dbReference>
<feature type="binding site" evidence="7">
    <location>
        <position position="121"/>
    </location>
    <ligand>
        <name>Zn(2+)</name>
        <dbReference type="ChEBI" id="CHEBI:29105"/>
    </ligand>
</feature>
<reference evidence="9" key="2">
    <citation type="submission" date="2020-09" db="EMBL/GenBank/DDBJ databases">
        <authorList>
            <person name="Sun Q."/>
            <person name="Zhou Y."/>
        </authorList>
    </citation>
    <scope>NUCLEOTIDE SEQUENCE</scope>
    <source>
        <strain evidence="9">CGMCC 4.7306</strain>
    </source>
</reference>
<reference evidence="9" key="1">
    <citation type="journal article" date="2014" name="Int. J. Syst. Evol. Microbiol.">
        <title>Complete genome sequence of Corynebacterium casei LMG S-19264T (=DSM 44701T), isolated from a smear-ripened cheese.</title>
        <authorList>
            <consortium name="US DOE Joint Genome Institute (JGI-PGF)"/>
            <person name="Walter F."/>
            <person name="Albersmeier A."/>
            <person name="Kalinowski J."/>
            <person name="Ruckert C."/>
        </authorList>
    </citation>
    <scope>NUCLEOTIDE SEQUENCE</scope>
    <source>
        <strain evidence="9">CGMCC 4.7306</strain>
    </source>
</reference>
<dbReference type="SUPFAM" id="SSF51556">
    <property type="entry name" value="Metallo-dependent hydrolases"/>
    <property type="match status" value="1"/>
</dbReference>
<organism evidence="9 10">
    <name type="scientific">Microlunatus endophyticus</name>
    <dbReference type="NCBI Taxonomy" id="1716077"/>
    <lineage>
        <taxon>Bacteria</taxon>
        <taxon>Bacillati</taxon>
        <taxon>Actinomycetota</taxon>
        <taxon>Actinomycetes</taxon>
        <taxon>Propionibacteriales</taxon>
        <taxon>Propionibacteriaceae</taxon>
        <taxon>Microlunatus</taxon>
    </lineage>
</organism>
<keyword evidence="2 7" id="KW-0479">Metal-binding</keyword>
<dbReference type="InterPro" id="IPR003764">
    <property type="entry name" value="GlcNAc_6-P_deAcase"/>
</dbReference>
<feature type="binding site" evidence="7">
    <location>
        <position position="189"/>
    </location>
    <ligand>
        <name>Zn(2+)</name>
        <dbReference type="ChEBI" id="CHEBI:29105"/>
    </ligand>
</feature>
<feature type="binding site" evidence="7">
    <location>
        <position position="210"/>
    </location>
    <ligand>
        <name>Zn(2+)</name>
        <dbReference type="ChEBI" id="CHEBI:29105"/>
    </ligand>
</feature>
<dbReference type="GO" id="GO:0046872">
    <property type="term" value="F:metal ion binding"/>
    <property type="evidence" value="ECO:0007669"/>
    <property type="project" value="UniProtKB-KW"/>
</dbReference>
<protein>
    <submittedName>
        <fullName evidence="9">N-acetylglucosamine-6-phosphate deacetylase</fullName>
    </submittedName>
</protein>
<evidence type="ECO:0000256" key="3">
    <source>
        <dbReference type="ARBA" id="ARBA00022801"/>
    </source>
</evidence>
<gene>
    <name evidence="9" type="primary">nagA</name>
    <name evidence="9" type="ORF">GCM10011575_12090</name>
</gene>
<dbReference type="PANTHER" id="PTHR11113">
    <property type="entry name" value="N-ACETYLGLUCOSAMINE-6-PHOSPHATE DEACETYLASE"/>
    <property type="match status" value="1"/>
</dbReference>
<dbReference type="EMBL" id="BMMZ01000002">
    <property type="protein sequence ID" value="GGL55261.1"/>
    <property type="molecule type" value="Genomic_DNA"/>
</dbReference>
<evidence type="ECO:0000256" key="4">
    <source>
        <dbReference type="ARBA" id="ARBA00023277"/>
    </source>
</evidence>
<dbReference type="Gene3D" id="2.30.40.10">
    <property type="entry name" value="Urease, subunit C, domain 1"/>
    <property type="match status" value="1"/>
</dbReference>
<dbReference type="GO" id="GO:0006046">
    <property type="term" value="P:N-acetylglucosamine catabolic process"/>
    <property type="evidence" value="ECO:0007669"/>
    <property type="project" value="TreeGrafter"/>
</dbReference>
<sequence length="383" mass="39206">MTQIATIEGRVPGGPAVRVTIEGELITHIEPLSYDPGQLVLPGLVDCQINGFAGADVNAEDISVEVVGALTRSLVAEGTTTYCPTIISGSPDRIRRALGVIRSACEQDPMVARCVAGIHVEGPSISAEDGARGAHAAEWLRDPDPAELADWLEVSGGLLRIVTLGPERPGSIEYIRAATAAGVLVSLGHTAATPAQVHRAAAAGATLSTHLGNGAHPQLPRHPNYLWAQLADDRLTAGLITDGHHLDADTVTAMIRAKGPGRTLLVSDAAALAHCPPGDYATPVGGSVTVDPDGALRLTGTALNAGSGSSLLDCLSWAMAQTPFEPADLLAMATSIPAGILGLSDRGGLEPGARADLLVTDADLRPLQVVIAGRTMGNPPGCA</sequence>
<keyword evidence="4 5" id="KW-0119">Carbohydrate metabolism</keyword>
<dbReference type="PANTHER" id="PTHR11113:SF14">
    <property type="entry name" value="N-ACETYLGLUCOSAMINE-6-PHOSPHATE DEACETYLASE"/>
    <property type="match status" value="1"/>
</dbReference>
<dbReference type="PIRSF" id="PIRSF038994">
    <property type="entry name" value="NagA"/>
    <property type="match status" value="1"/>
</dbReference>
<dbReference type="SUPFAM" id="SSF51338">
    <property type="entry name" value="Composite domain of metallo-dependent hydrolases"/>
    <property type="match status" value="1"/>
</dbReference>
<feature type="domain" description="Amidohydrolase-related" evidence="8">
    <location>
        <begin position="39"/>
        <end position="374"/>
    </location>
</feature>
<dbReference type="RefSeq" id="WP_229669750.1">
    <property type="nucleotide sequence ID" value="NZ_BMMZ01000002.1"/>
</dbReference>
<keyword evidence="3 5" id="KW-0378">Hydrolase</keyword>
<name>A0A917W2T3_9ACTN</name>
<feature type="active site" description="Proton donor/acceptor" evidence="6">
    <location>
        <position position="268"/>
    </location>
</feature>
<dbReference type="GO" id="GO:0008448">
    <property type="term" value="F:N-acetylglucosamine-6-phosphate deacetylase activity"/>
    <property type="evidence" value="ECO:0007669"/>
    <property type="project" value="InterPro"/>
</dbReference>
<evidence type="ECO:0000256" key="7">
    <source>
        <dbReference type="PIRSR" id="PIRSR038994-3"/>
    </source>
</evidence>
<dbReference type="InterPro" id="IPR032466">
    <property type="entry name" value="Metal_Hydrolase"/>
</dbReference>
<comment type="cofactor">
    <cofactor evidence="7">
        <name>a divalent metal cation</name>
        <dbReference type="ChEBI" id="CHEBI:60240"/>
    </cofactor>
    <text evidence="7">Binds 1 divalent metal cation per subunit.</text>
</comment>